<feature type="non-terminal residue" evidence="2">
    <location>
        <position position="65"/>
    </location>
</feature>
<reference evidence="2 3" key="1">
    <citation type="submission" date="2023-05" db="EMBL/GenBank/DDBJ databases">
        <title>B98-5 Cell Line De Novo Hybrid Assembly: An Optical Mapping Approach.</title>
        <authorList>
            <person name="Kananen K."/>
            <person name="Auerbach J.A."/>
            <person name="Kautto E."/>
            <person name="Blachly J.S."/>
        </authorList>
    </citation>
    <scope>NUCLEOTIDE SEQUENCE [LARGE SCALE GENOMIC DNA]</scope>
    <source>
        <strain evidence="2">B95-8</strain>
        <tissue evidence="2">Cell line</tissue>
    </source>
</reference>
<protein>
    <submittedName>
        <fullName evidence="2">Uncharacterized protein</fullName>
    </submittedName>
</protein>
<dbReference type="EMBL" id="JASSZA010000013">
    <property type="protein sequence ID" value="KAK2095746.1"/>
    <property type="molecule type" value="Genomic_DNA"/>
</dbReference>
<evidence type="ECO:0000313" key="3">
    <source>
        <dbReference type="Proteomes" id="UP001266305"/>
    </source>
</evidence>
<sequence length="65" mass="6348">QPLEPAPGRSEQPGKEGCAAAAHRPAGRPACSAGARPGTGSGARPALAARGPTAPHRPFSLGLSL</sequence>
<gene>
    <name evidence="2" type="ORF">P7K49_027162</name>
</gene>
<keyword evidence="3" id="KW-1185">Reference proteome</keyword>
<feature type="non-terminal residue" evidence="2">
    <location>
        <position position="1"/>
    </location>
</feature>
<name>A0ABQ9UFF7_SAGOE</name>
<proteinExistence type="predicted"/>
<feature type="compositionally biased region" description="Low complexity" evidence="1">
    <location>
        <begin position="17"/>
        <end position="31"/>
    </location>
</feature>
<comment type="caution">
    <text evidence="2">The sequence shown here is derived from an EMBL/GenBank/DDBJ whole genome shotgun (WGS) entry which is preliminary data.</text>
</comment>
<evidence type="ECO:0000256" key="1">
    <source>
        <dbReference type="SAM" id="MobiDB-lite"/>
    </source>
</evidence>
<accession>A0ABQ9UFF7</accession>
<organism evidence="2 3">
    <name type="scientific">Saguinus oedipus</name>
    <name type="common">Cotton-top tamarin</name>
    <name type="synonym">Oedipomidas oedipus</name>
    <dbReference type="NCBI Taxonomy" id="9490"/>
    <lineage>
        <taxon>Eukaryota</taxon>
        <taxon>Metazoa</taxon>
        <taxon>Chordata</taxon>
        <taxon>Craniata</taxon>
        <taxon>Vertebrata</taxon>
        <taxon>Euteleostomi</taxon>
        <taxon>Mammalia</taxon>
        <taxon>Eutheria</taxon>
        <taxon>Euarchontoglires</taxon>
        <taxon>Primates</taxon>
        <taxon>Haplorrhini</taxon>
        <taxon>Platyrrhini</taxon>
        <taxon>Cebidae</taxon>
        <taxon>Callitrichinae</taxon>
        <taxon>Saguinus</taxon>
    </lineage>
</organism>
<evidence type="ECO:0000313" key="2">
    <source>
        <dbReference type="EMBL" id="KAK2095746.1"/>
    </source>
</evidence>
<dbReference type="Proteomes" id="UP001266305">
    <property type="component" value="Unassembled WGS sequence"/>
</dbReference>
<feature type="region of interest" description="Disordered" evidence="1">
    <location>
        <begin position="1"/>
        <end position="65"/>
    </location>
</feature>